<keyword evidence="7 13" id="KW-0812">Transmembrane</keyword>
<feature type="transmembrane region" description="Helical" evidence="13">
    <location>
        <begin position="20"/>
        <end position="44"/>
    </location>
</feature>
<evidence type="ECO:0000256" key="13">
    <source>
        <dbReference type="SAM" id="Phobius"/>
    </source>
</evidence>
<reference evidence="15 16" key="1">
    <citation type="submission" date="2020-02" db="EMBL/GenBank/DDBJ databases">
        <authorList>
            <person name="Dziuba M."/>
            <person name="Kuznetsov B."/>
            <person name="Mardanov A."/>
            <person name="Ravin N."/>
            <person name="Grouzdev D."/>
        </authorList>
    </citation>
    <scope>NUCLEOTIDE SEQUENCE [LARGE SCALE GENOMIC DNA]</scope>
    <source>
        <strain evidence="15 16">SpK</strain>
    </source>
</reference>
<keyword evidence="16" id="KW-1185">Reference proteome</keyword>
<dbReference type="EMBL" id="JAAIYP010000026">
    <property type="protein sequence ID" value="NFV79253.1"/>
    <property type="molecule type" value="Genomic_DNA"/>
</dbReference>
<dbReference type="GO" id="GO:0005886">
    <property type="term" value="C:plasma membrane"/>
    <property type="evidence" value="ECO:0007669"/>
    <property type="project" value="UniProtKB-SubCell"/>
</dbReference>
<feature type="domain" description="MotA/TolQ/ExbB proton channel" evidence="14">
    <location>
        <begin position="80"/>
        <end position="194"/>
    </location>
</feature>
<dbReference type="GO" id="GO:0017038">
    <property type="term" value="P:protein import"/>
    <property type="evidence" value="ECO:0007669"/>
    <property type="project" value="TreeGrafter"/>
</dbReference>
<evidence type="ECO:0000256" key="4">
    <source>
        <dbReference type="ARBA" id="ARBA00022448"/>
    </source>
</evidence>
<evidence type="ECO:0000313" key="16">
    <source>
        <dbReference type="Proteomes" id="UP000480684"/>
    </source>
</evidence>
<dbReference type="Proteomes" id="UP000480684">
    <property type="component" value="Unassembled WGS sequence"/>
</dbReference>
<proteinExistence type="inferred from homology"/>
<sequence length="237" mass="24886">MISQEFSTSLPELWAQGDVVARATLALLLLMSVTSWTVLVVKLVEQVRLLRQSRQAMAALGNCLSLEALPEDGLFFAIAQSGLEALRRHDGATIELDRNAMLSLGLNRALARSLGRLQGGLAALATIASTAPFVGLFGTVWGIHHALTAIGRSGQAAIDKVAGPVGEALVMTALGLAVAVPAVLAYNWLNRRNKIAGDSLRDFTAGAHVLLLAGRVSERAEPGQRPAVAPVLASRTA</sequence>
<keyword evidence="5" id="KW-1003">Cell membrane</keyword>
<comment type="function">
    <text evidence="11">Involved in the TonB-dependent energy-dependent transport of various receptor-bound substrates. Protects ExbD from proteolytic degradation and functionally stabilizes TonB.</text>
</comment>
<name>A0A7C9UXS8_9PROT</name>
<feature type="transmembrane region" description="Helical" evidence="13">
    <location>
        <begin position="168"/>
        <end position="189"/>
    </location>
</feature>
<evidence type="ECO:0000256" key="10">
    <source>
        <dbReference type="ARBA" id="ARBA00023136"/>
    </source>
</evidence>
<evidence type="ECO:0000256" key="3">
    <source>
        <dbReference type="ARBA" id="ARBA00022093"/>
    </source>
</evidence>
<evidence type="ECO:0000256" key="9">
    <source>
        <dbReference type="ARBA" id="ARBA00022989"/>
    </source>
</evidence>
<dbReference type="InterPro" id="IPR002898">
    <property type="entry name" value="MotA_ExbB_proton_chnl"/>
</dbReference>
<accession>A0A7C9UXS8</accession>
<comment type="caution">
    <text evidence="15">The sequence shown here is derived from an EMBL/GenBank/DDBJ whole genome shotgun (WGS) entry which is preliminary data.</text>
</comment>
<keyword evidence="8 12" id="KW-0653">Protein transport</keyword>
<keyword evidence="6" id="KW-0997">Cell inner membrane</keyword>
<keyword evidence="10 13" id="KW-0472">Membrane</keyword>
<evidence type="ECO:0000256" key="6">
    <source>
        <dbReference type="ARBA" id="ARBA00022519"/>
    </source>
</evidence>
<evidence type="ECO:0000313" key="15">
    <source>
        <dbReference type="EMBL" id="NFV79253.1"/>
    </source>
</evidence>
<comment type="similarity">
    <text evidence="12">Belongs to the exbB/tolQ family.</text>
</comment>
<evidence type="ECO:0000256" key="11">
    <source>
        <dbReference type="ARBA" id="ARBA00024816"/>
    </source>
</evidence>
<evidence type="ECO:0000256" key="8">
    <source>
        <dbReference type="ARBA" id="ARBA00022927"/>
    </source>
</evidence>
<evidence type="ECO:0000256" key="2">
    <source>
        <dbReference type="ARBA" id="ARBA00011471"/>
    </source>
</evidence>
<protein>
    <recommendedName>
        <fullName evidence="3">Biopolymer transport protein ExbB</fullName>
    </recommendedName>
</protein>
<comment type="subunit">
    <text evidence="2">The accessory proteins ExbB and ExbD seem to form a complex with TonB.</text>
</comment>
<gene>
    <name evidence="15" type="ORF">G4223_03915</name>
</gene>
<dbReference type="AlphaFoldDB" id="A0A7C9UXS8"/>
<evidence type="ECO:0000256" key="7">
    <source>
        <dbReference type="ARBA" id="ARBA00022692"/>
    </source>
</evidence>
<evidence type="ECO:0000256" key="12">
    <source>
        <dbReference type="RuleBase" id="RU004057"/>
    </source>
</evidence>
<keyword evidence="9 13" id="KW-1133">Transmembrane helix</keyword>
<evidence type="ECO:0000256" key="5">
    <source>
        <dbReference type="ARBA" id="ARBA00022475"/>
    </source>
</evidence>
<feature type="transmembrane region" description="Helical" evidence="13">
    <location>
        <begin position="121"/>
        <end position="143"/>
    </location>
</feature>
<evidence type="ECO:0000256" key="1">
    <source>
        <dbReference type="ARBA" id="ARBA00004429"/>
    </source>
</evidence>
<dbReference type="Pfam" id="PF01618">
    <property type="entry name" value="MotA_ExbB"/>
    <property type="match status" value="1"/>
</dbReference>
<dbReference type="PANTHER" id="PTHR30625:SF14">
    <property type="entry name" value="BIOPOLYMER TRANSPORT PROTEIN EXBB"/>
    <property type="match status" value="1"/>
</dbReference>
<comment type="subcellular location">
    <subcellularLocation>
        <location evidence="1">Cell inner membrane</location>
        <topology evidence="1">Multi-pass membrane protein</topology>
    </subcellularLocation>
    <subcellularLocation>
        <location evidence="12">Membrane</location>
        <topology evidence="12">Multi-pass membrane protein</topology>
    </subcellularLocation>
</comment>
<dbReference type="PANTHER" id="PTHR30625">
    <property type="entry name" value="PROTEIN TOLQ"/>
    <property type="match status" value="1"/>
</dbReference>
<organism evidence="15 16">
    <name type="scientific">Magnetospirillum aberrantis SpK</name>
    <dbReference type="NCBI Taxonomy" id="908842"/>
    <lineage>
        <taxon>Bacteria</taxon>
        <taxon>Pseudomonadati</taxon>
        <taxon>Pseudomonadota</taxon>
        <taxon>Alphaproteobacteria</taxon>
        <taxon>Rhodospirillales</taxon>
        <taxon>Rhodospirillaceae</taxon>
        <taxon>Magnetospirillum</taxon>
    </lineage>
</organism>
<evidence type="ECO:0000259" key="14">
    <source>
        <dbReference type="Pfam" id="PF01618"/>
    </source>
</evidence>
<keyword evidence="4 12" id="KW-0813">Transport</keyword>
<dbReference type="RefSeq" id="WP_163675293.1">
    <property type="nucleotide sequence ID" value="NZ_JAAIYP010000026.1"/>
</dbReference>
<dbReference type="InterPro" id="IPR050790">
    <property type="entry name" value="ExbB/TolQ_transport"/>
</dbReference>